<dbReference type="InterPro" id="IPR014718">
    <property type="entry name" value="GH-type_carb-bd"/>
</dbReference>
<dbReference type="EMBL" id="CAFBOE010000116">
    <property type="protein sequence ID" value="CAB4981048.1"/>
    <property type="molecule type" value="Genomic_DNA"/>
</dbReference>
<dbReference type="EMBL" id="CAEZUA010000028">
    <property type="protein sequence ID" value="CAB4587225.1"/>
    <property type="molecule type" value="Genomic_DNA"/>
</dbReference>
<dbReference type="GO" id="GO:0030246">
    <property type="term" value="F:carbohydrate binding"/>
    <property type="evidence" value="ECO:0007669"/>
    <property type="project" value="InterPro"/>
</dbReference>
<dbReference type="Gene3D" id="2.70.98.10">
    <property type="match status" value="1"/>
</dbReference>
<gene>
    <name evidence="1" type="ORF">UFOPK1773_00580</name>
    <name evidence="2" type="ORF">UFOPK2288_00987</name>
    <name evidence="3" type="ORF">UFOPK3916_01000</name>
</gene>
<dbReference type="InterPro" id="IPR027839">
    <property type="entry name" value="DUF4432"/>
</dbReference>
<sequence>MEFRLENQYITAIVNPINGGTISHIGRSLDPTTNVLAWYEWDTPEPMSVAYPENESETHWLSRYRGGWQFLTPNAGNECVHEGRRHSCHGESSILPWVVVARSNNQMTLEITIFDSLHVQRILEIDPETAIFRAHTQITNTTHIVQEIVIVEHVAFQGSANARINAPEKSTWAFPKGFEEDGGEPMLWSESGKGRPDLRAPIESAYERLAFLHSGNEGWVKIVDEERGTGALLTWDKKIFPFLWYWQERFSPRFPFFKRAEMTGLEPASCYPDDALTGASEGGRSTFISAGQNVAFTTQVELI</sequence>
<evidence type="ECO:0000313" key="1">
    <source>
        <dbReference type="EMBL" id="CAB4587225.1"/>
    </source>
</evidence>
<dbReference type="EMBL" id="CAEZWS010000057">
    <property type="protein sequence ID" value="CAB4670044.1"/>
    <property type="molecule type" value="Genomic_DNA"/>
</dbReference>
<organism evidence="1">
    <name type="scientific">freshwater metagenome</name>
    <dbReference type="NCBI Taxonomy" id="449393"/>
    <lineage>
        <taxon>unclassified sequences</taxon>
        <taxon>metagenomes</taxon>
        <taxon>ecological metagenomes</taxon>
    </lineage>
</organism>
<dbReference type="Pfam" id="PF14486">
    <property type="entry name" value="DUF4432"/>
    <property type="match status" value="1"/>
</dbReference>
<evidence type="ECO:0000313" key="2">
    <source>
        <dbReference type="EMBL" id="CAB4670044.1"/>
    </source>
</evidence>
<reference evidence="1" key="1">
    <citation type="submission" date="2020-05" db="EMBL/GenBank/DDBJ databases">
        <authorList>
            <person name="Chiriac C."/>
            <person name="Salcher M."/>
            <person name="Ghai R."/>
            <person name="Kavagutti S V."/>
        </authorList>
    </citation>
    <scope>NUCLEOTIDE SEQUENCE</scope>
</reference>
<protein>
    <submittedName>
        <fullName evidence="1">Unannotated protein</fullName>
    </submittedName>
</protein>
<dbReference type="AlphaFoldDB" id="A0A6J6FJ33"/>
<accession>A0A6J6FJ33</accession>
<evidence type="ECO:0000313" key="3">
    <source>
        <dbReference type="EMBL" id="CAB4981048.1"/>
    </source>
</evidence>
<proteinExistence type="predicted"/>
<name>A0A6J6FJ33_9ZZZZ</name>